<protein>
    <submittedName>
        <fullName evidence="1">Uncharacterized protein</fullName>
    </submittedName>
</protein>
<evidence type="ECO:0000313" key="2">
    <source>
        <dbReference type="Proteomes" id="UP000215027"/>
    </source>
</evidence>
<dbReference type="Proteomes" id="UP000215027">
    <property type="component" value="Chromosome I"/>
</dbReference>
<dbReference type="AlphaFoldDB" id="A0A170PF00"/>
<reference evidence="1" key="1">
    <citation type="submission" date="2016-01" db="EMBL/GenBank/DDBJ databases">
        <authorList>
            <person name="Mcilroy J.S."/>
            <person name="Karst M S."/>
            <person name="Albertsen M."/>
        </authorList>
    </citation>
    <scope>NUCLEOTIDE SEQUENCE</scope>
    <source>
        <strain evidence="1">Cfx-K</strain>
    </source>
</reference>
<organism evidence="1 2">
    <name type="scientific">Candidatus Promineifilum breve</name>
    <dbReference type="NCBI Taxonomy" id="1806508"/>
    <lineage>
        <taxon>Bacteria</taxon>
        <taxon>Bacillati</taxon>
        <taxon>Chloroflexota</taxon>
        <taxon>Ardenticatenia</taxon>
        <taxon>Candidatus Promineifilales</taxon>
        <taxon>Candidatus Promineifilaceae</taxon>
        <taxon>Candidatus Promineifilum</taxon>
    </lineage>
</organism>
<proteinExistence type="predicted"/>
<gene>
    <name evidence="1" type="ORF">CFX0092_A1009</name>
</gene>
<accession>A0A170PF00</accession>
<dbReference type="RefSeq" id="WP_095042455.1">
    <property type="nucleotide sequence ID" value="NZ_LN890655.1"/>
</dbReference>
<evidence type="ECO:0000313" key="1">
    <source>
        <dbReference type="EMBL" id="CUS02887.2"/>
    </source>
</evidence>
<dbReference type="EMBL" id="LN890655">
    <property type="protein sequence ID" value="CUS02887.2"/>
    <property type="molecule type" value="Genomic_DNA"/>
</dbReference>
<dbReference type="OrthoDB" id="9088272at2"/>
<sequence length="217" mass="24478">MSQPITPRADRIARIETELWEAYYQRDWPRELRLLVAMHREFMGMSLLTAVRASYLSGRAAIAFAPLEGSDPDKARRYLVRYYTIVRRALGCAAEADDLAGRELHYWITHRAVARRRRAEVLAGRPVDDPDLDEIAPVSDAFARLHAGLFNATPEAMGESGIRRAQAAAVVDRISGGYSPDVAADWARVESYLRQAYQAIETVTQAREQTPDKEMSR</sequence>
<keyword evidence="2" id="KW-1185">Reference proteome</keyword>
<dbReference type="KEGG" id="pbf:CFX0092_A1009"/>
<name>A0A170PF00_9CHLR</name>